<accession>A0A1H7RVY3</accession>
<proteinExistence type="predicted"/>
<dbReference type="EMBL" id="FOAW01000012">
    <property type="protein sequence ID" value="SEL64326.1"/>
    <property type="molecule type" value="Genomic_DNA"/>
</dbReference>
<organism evidence="1 2">
    <name type="scientific">Rhodococcus maanshanensis</name>
    <dbReference type="NCBI Taxonomy" id="183556"/>
    <lineage>
        <taxon>Bacteria</taxon>
        <taxon>Bacillati</taxon>
        <taxon>Actinomycetota</taxon>
        <taxon>Actinomycetes</taxon>
        <taxon>Mycobacteriales</taxon>
        <taxon>Nocardiaceae</taxon>
        <taxon>Rhodococcus</taxon>
    </lineage>
</organism>
<dbReference type="CDD" id="cd00586">
    <property type="entry name" value="4HBT"/>
    <property type="match status" value="1"/>
</dbReference>
<name>A0A1H7RVY3_9NOCA</name>
<dbReference type="RefSeq" id="WP_072751082.1">
    <property type="nucleotide sequence ID" value="NZ_FOAW01000012.1"/>
</dbReference>
<dbReference type="InterPro" id="IPR050563">
    <property type="entry name" value="4-hydroxybenzoyl-CoA_TE"/>
</dbReference>
<evidence type="ECO:0000313" key="2">
    <source>
        <dbReference type="Proteomes" id="UP000198677"/>
    </source>
</evidence>
<gene>
    <name evidence="1" type="ORF">SAMN05444583_11247</name>
</gene>
<sequence>MPNKVYTCEVEVRWGDSDRLGHVNNTLFLEYAQEARVKFFRDRVFPAGVRPTAMVVRKMEIEFLKPITDESGPVTVDVSVLAVGTSSFGIRHVIRDVHGVTCGVADAVLVRFDVKTETSVPLPELERSVLSEYAITETVR</sequence>
<dbReference type="InterPro" id="IPR029069">
    <property type="entry name" value="HotDog_dom_sf"/>
</dbReference>
<reference evidence="2" key="1">
    <citation type="submission" date="2016-10" db="EMBL/GenBank/DDBJ databases">
        <authorList>
            <person name="Varghese N."/>
            <person name="Submissions S."/>
        </authorList>
    </citation>
    <scope>NUCLEOTIDE SEQUENCE [LARGE SCALE GENOMIC DNA]</scope>
    <source>
        <strain evidence="2">DSM 44675</strain>
    </source>
</reference>
<dbReference type="AlphaFoldDB" id="A0A1H7RVY3"/>
<keyword evidence="2" id="KW-1185">Reference proteome</keyword>
<dbReference type="PANTHER" id="PTHR31793:SF24">
    <property type="entry name" value="LONG-CHAIN ACYL-COA THIOESTERASE FADM"/>
    <property type="match status" value="1"/>
</dbReference>
<dbReference type="SUPFAM" id="SSF54637">
    <property type="entry name" value="Thioesterase/thiol ester dehydrase-isomerase"/>
    <property type="match status" value="1"/>
</dbReference>
<dbReference type="Gene3D" id="3.10.129.10">
    <property type="entry name" value="Hotdog Thioesterase"/>
    <property type="match status" value="1"/>
</dbReference>
<dbReference type="PANTHER" id="PTHR31793">
    <property type="entry name" value="4-HYDROXYBENZOYL-COA THIOESTERASE FAMILY MEMBER"/>
    <property type="match status" value="1"/>
</dbReference>
<protein>
    <submittedName>
        <fullName evidence="1">Acyl-CoA thioester hydrolase</fullName>
    </submittedName>
</protein>
<dbReference type="Proteomes" id="UP000198677">
    <property type="component" value="Unassembled WGS sequence"/>
</dbReference>
<dbReference type="OrthoDB" id="9799036at2"/>
<evidence type="ECO:0000313" key="1">
    <source>
        <dbReference type="EMBL" id="SEL64326.1"/>
    </source>
</evidence>
<keyword evidence="1" id="KW-0378">Hydrolase</keyword>
<dbReference type="Pfam" id="PF13279">
    <property type="entry name" value="4HBT_2"/>
    <property type="match status" value="1"/>
</dbReference>
<dbReference type="GO" id="GO:0047617">
    <property type="term" value="F:fatty acyl-CoA hydrolase activity"/>
    <property type="evidence" value="ECO:0007669"/>
    <property type="project" value="TreeGrafter"/>
</dbReference>